<dbReference type="Proteomes" id="UP001209878">
    <property type="component" value="Unassembled WGS sequence"/>
</dbReference>
<sequence length="100" mass="11535">MCYPLDSGRTHRHISCPCISLPFHCRCTRGNYLGRLCKICQVSVCRDWCNCQWCRCLLHLSRCTDTHRNTPGSANRRSSIAACIVLDTFLRNRPIDWTSC</sequence>
<dbReference type="AlphaFoldDB" id="A0AAD9NJP9"/>
<name>A0AAD9NJP9_RIDPI</name>
<organism evidence="1 2">
    <name type="scientific">Ridgeia piscesae</name>
    <name type="common">Tubeworm</name>
    <dbReference type="NCBI Taxonomy" id="27915"/>
    <lineage>
        <taxon>Eukaryota</taxon>
        <taxon>Metazoa</taxon>
        <taxon>Spiralia</taxon>
        <taxon>Lophotrochozoa</taxon>
        <taxon>Annelida</taxon>
        <taxon>Polychaeta</taxon>
        <taxon>Sedentaria</taxon>
        <taxon>Canalipalpata</taxon>
        <taxon>Sabellida</taxon>
        <taxon>Siboglinidae</taxon>
        <taxon>Ridgeia</taxon>
    </lineage>
</organism>
<accession>A0AAD9NJP9</accession>
<proteinExistence type="predicted"/>
<protein>
    <submittedName>
        <fullName evidence="1">Uncharacterized protein</fullName>
    </submittedName>
</protein>
<gene>
    <name evidence="1" type="ORF">NP493_925g01000</name>
</gene>
<comment type="caution">
    <text evidence="1">The sequence shown here is derived from an EMBL/GenBank/DDBJ whole genome shotgun (WGS) entry which is preliminary data.</text>
</comment>
<evidence type="ECO:0000313" key="2">
    <source>
        <dbReference type="Proteomes" id="UP001209878"/>
    </source>
</evidence>
<evidence type="ECO:0000313" key="1">
    <source>
        <dbReference type="EMBL" id="KAK2172837.1"/>
    </source>
</evidence>
<reference evidence="1" key="1">
    <citation type="journal article" date="2023" name="Mol. Biol. Evol.">
        <title>Third-Generation Sequencing Reveals the Adaptive Role of the Epigenome in Three Deep-Sea Polychaetes.</title>
        <authorList>
            <person name="Perez M."/>
            <person name="Aroh O."/>
            <person name="Sun Y."/>
            <person name="Lan Y."/>
            <person name="Juniper S.K."/>
            <person name="Young C.R."/>
            <person name="Angers B."/>
            <person name="Qian P.Y."/>
        </authorList>
    </citation>
    <scope>NUCLEOTIDE SEQUENCE</scope>
    <source>
        <strain evidence="1">R07B-5</strain>
    </source>
</reference>
<keyword evidence="2" id="KW-1185">Reference proteome</keyword>
<dbReference type="EMBL" id="JAODUO010000925">
    <property type="protein sequence ID" value="KAK2172837.1"/>
    <property type="molecule type" value="Genomic_DNA"/>
</dbReference>